<keyword evidence="3 7" id="KW-0812">Transmembrane</keyword>
<dbReference type="InterPro" id="IPR039542">
    <property type="entry name" value="Erv_N"/>
</dbReference>
<dbReference type="AlphaFoldDB" id="A0A6P4ZQM2"/>
<dbReference type="Proteomes" id="UP000515135">
    <property type="component" value="Unplaced"/>
</dbReference>
<reference evidence="11" key="1">
    <citation type="submission" date="2025-08" db="UniProtKB">
        <authorList>
            <consortium name="RefSeq"/>
        </authorList>
    </citation>
    <scope>IDENTIFICATION</scope>
    <source>
        <tissue evidence="11">Gonad</tissue>
    </source>
</reference>
<comment type="similarity">
    <text evidence="2">Belongs to the ERGIC family.</text>
</comment>
<accession>A0A6P4ZQM2</accession>
<evidence type="ECO:0000256" key="5">
    <source>
        <dbReference type="ARBA" id="ARBA00022989"/>
    </source>
</evidence>
<dbReference type="Pfam" id="PF13850">
    <property type="entry name" value="ERGIC_N"/>
    <property type="match status" value="1"/>
</dbReference>
<sequence>MRRLNRKQTLKVVKEMDAFPKIPESYVQTSTSGATVSILSFVLIAILVISELIYYSETNMKYEYNVDTELESKLKINLDVTVAMKCESLGADVLDLTGNSISTQGSIKEDSVFFDMTPQQKRWQRMVQTVKSSLDKEKALQHLLFKTGFSSKPTAAPVSSGHQRNKPEANACRFHGTIEVNKVAGNFHITAGRSIPHPRGHAHLSAGINTKDYNFSHRIDHLSFGDPVRGIINPLDGEEKVTQSTMQMFQYFIQIVPTRVNTRQAQADTGQFAVTERERVIDHGSGSHGVAGIFFKYDLTSIMVKVTEERQPFSQLLIRLCGIVGGIFATSGMLHGFIGFLVDTWMARVRGREEQFSNHMPTPAQLPPQDIPLQQLDREFPEQESPLAVNLISTDR</sequence>
<evidence type="ECO:0000256" key="6">
    <source>
        <dbReference type="ARBA" id="ARBA00023136"/>
    </source>
</evidence>
<evidence type="ECO:0000259" key="8">
    <source>
        <dbReference type="Pfam" id="PF07970"/>
    </source>
</evidence>
<evidence type="ECO:0000256" key="1">
    <source>
        <dbReference type="ARBA" id="ARBA00004457"/>
    </source>
</evidence>
<keyword evidence="4" id="KW-0813">Transport</keyword>
<dbReference type="OrthoDB" id="5541786at2759"/>
<dbReference type="PANTHER" id="PTHR10984">
    <property type="entry name" value="ENDOPLASMIC RETICULUM-GOLGI INTERMEDIATE COMPARTMENT PROTEIN"/>
    <property type="match status" value="1"/>
</dbReference>
<dbReference type="GO" id="GO:0006890">
    <property type="term" value="P:retrograde vesicle-mediated transport, Golgi to endoplasmic reticulum"/>
    <property type="evidence" value="ECO:0007669"/>
    <property type="project" value="TreeGrafter"/>
</dbReference>
<dbReference type="GeneID" id="109475640"/>
<evidence type="ECO:0000256" key="4">
    <source>
        <dbReference type="ARBA" id="ARBA00022892"/>
    </source>
</evidence>
<dbReference type="InterPro" id="IPR012936">
    <property type="entry name" value="Erv_C"/>
</dbReference>
<evidence type="ECO:0000313" key="10">
    <source>
        <dbReference type="Proteomes" id="UP000515135"/>
    </source>
</evidence>
<evidence type="ECO:0000256" key="7">
    <source>
        <dbReference type="SAM" id="Phobius"/>
    </source>
</evidence>
<dbReference type="PANTHER" id="PTHR10984:SF30">
    <property type="entry name" value="ENDOPLASMIC RETICULUM-GOLGI INTERMEDIATE COMPARTMENT PROTEIN 2"/>
    <property type="match status" value="1"/>
</dbReference>
<comment type="subcellular location">
    <subcellularLocation>
        <location evidence="1">Endoplasmic reticulum-Golgi intermediate compartment membrane</location>
        <topology evidence="1">Multi-pass membrane protein</topology>
    </subcellularLocation>
</comment>
<dbReference type="RefSeq" id="XP_019631941.1">
    <property type="nucleotide sequence ID" value="XM_019776382.1"/>
</dbReference>
<keyword evidence="6 7" id="KW-0472">Membrane</keyword>
<dbReference type="GO" id="GO:0006888">
    <property type="term" value="P:endoplasmic reticulum to Golgi vesicle-mediated transport"/>
    <property type="evidence" value="ECO:0007669"/>
    <property type="project" value="TreeGrafter"/>
</dbReference>
<dbReference type="InterPro" id="IPR045888">
    <property type="entry name" value="Erv"/>
</dbReference>
<feature type="domain" description="Endoplasmic reticulum vesicle transporter C-terminal" evidence="8">
    <location>
        <begin position="165"/>
        <end position="334"/>
    </location>
</feature>
<evidence type="ECO:0000259" key="9">
    <source>
        <dbReference type="Pfam" id="PF13850"/>
    </source>
</evidence>
<dbReference type="Pfam" id="PF07970">
    <property type="entry name" value="COPIIcoated_ERV"/>
    <property type="match status" value="1"/>
</dbReference>
<gene>
    <name evidence="11" type="primary">LOC109475640</name>
</gene>
<keyword evidence="5 7" id="KW-1133">Transmembrane helix</keyword>
<feature type="transmembrane region" description="Helical" evidence="7">
    <location>
        <begin position="34"/>
        <end position="55"/>
    </location>
</feature>
<dbReference type="GO" id="GO:0005783">
    <property type="term" value="C:endoplasmic reticulum"/>
    <property type="evidence" value="ECO:0007669"/>
    <property type="project" value="TreeGrafter"/>
</dbReference>
<keyword evidence="4" id="KW-0931">ER-Golgi transport</keyword>
<protein>
    <submittedName>
        <fullName evidence="11">Endoplasmic reticulum-Golgi intermediate compartment protein 2-like isoform X2</fullName>
    </submittedName>
</protein>
<dbReference type="GO" id="GO:0033116">
    <property type="term" value="C:endoplasmic reticulum-Golgi intermediate compartment membrane"/>
    <property type="evidence" value="ECO:0007669"/>
    <property type="project" value="UniProtKB-SubCell"/>
</dbReference>
<evidence type="ECO:0000256" key="3">
    <source>
        <dbReference type="ARBA" id="ARBA00022692"/>
    </source>
</evidence>
<dbReference type="GO" id="GO:0030134">
    <property type="term" value="C:COPII-coated ER to Golgi transport vesicle"/>
    <property type="evidence" value="ECO:0007669"/>
    <property type="project" value="TreeGrafter"/>
</dbReference>
<feature type="transmembrane region" description="Helical" evidence="7">
    <location>
        <begin position="316"/>
        <end position="342"/>
    </location>
</feature>
<organism evidence="10 11">
    <name type="scientific">Branchiostoma belcheri</name>
    <name type="common">Amphioxus</name>
    <dbReference type="NCBI Taxonomy" id="7741"/>
    <lineage>
        <taxon>Eukaryota</taxon>
        <taxon>Metazoa</taxon>
        <taxon>Chordata</taxon>
        <taxon>Cephalochordata</taxon>
        <taxon>Leptocardii</taxon>
        <taxon>Amphioxiformes</taxon>
        <taxon>Branchiostomatidae</taxon>
        <taxon>Branchiostoma</taxon>
    </lineage>
</organism>
<keyword evidence="10" id="KW-1185">Reference proteome</keyword>
<proteinExistence type="inferred from homology"/>
<evidence type="ECO:0000256" key="2">
    <source>
        <dbReference type="ARBA" id="ARBA00005648"/>
    </source>
</evidence>
<name>A0A6P4ZQM2_BRABE</name>
<evidence type="ECO:0000313" key="11">
    <source>
        <dbReference type="RefSeq" id="XP_019631941.1"/>
    </source>
</evidence>
<feature type="domain" description="Endoplasmic reticulum vesicle transporter N-terminal" evidence="9">
    <location>
        <begin position="13"/>
        <end position="100"/>
    </location>
</feature>